<evidence type="ECO:0000256" key="7">
    <source>
        <dbReference type="ARBA" id="ARBA00023139"/>
    </source>
</evidence>
<dbReference type="InterPro" id="IPR001594">
    <property type="entry name" value="Palmitoyltrfase_DHHC"/>
</dbReference>
<dbReference type="AlphaFoldDB" id="G8JQX8"/>
<dbReference type="PROSITE" id="PS50216">
    <property type="entry name" value="DHHC"/>
    <property type="match status" value="1"/>
</dbReference>
<evidence type="ECO:0000256" key="8">
    <source>
        <dbReference type="ARBA" id="ARBA00023288"/>
    </source>
</evidence>
<feature type="active site" description="S-palmitoyl cysteine intermediate" evidence="11">
    <location>
        <position position="108"/>
    </location>
</feature>
<feature type="compositionally biased region" description="Basic and acidic residues" evidence="13">
    <location>
        <begin position="329"/>
        <end position="347"/>
    </location>
</feature>
<keyword evidence="7 11" id="KW-0564">Palmitate</keyword>
<name>G8JQX8_ERECY</name>
<dbReference type="KEGG" id="erc:Ecym_3032"/>
<comment type="function">
    <text evidence="11">Mediates the reversible addition of palmitate to target proteins, thereby regulating their membrane association and biological function.</text>
</comment>
<dbReference type="EC" id="2.3.1.225" evidence="11"/>
<keyword evidence="3 11" id="KW-0812">Transmembrane</keyword>
<evidence type="ECO:0000256" key="11">
    <source>
        <dbReference type="HAMAP-Rule" id="MF_03199"/>
    </source>
</evidence>
<evidence type="ECO:0000256" key="13">
    <source>
        <dbReference type="SAM" id="MobiDB-lite"/>
    </source>
</evidence>
<dbReference type="InterPro" id="IPR033682">
    <property type="entry name" value="PFA4"/>
</dbReference>
<keyword evidence="9 11" id="KW-0012">Acyltransferase</keyword>
<evidence type="ECO:0000256" key="5">
    <source>
        <dbReference type="ARBA" id="ARBA00022989"/>
    </source>
</evidence>
<keyword evidence="2 11" id="KW-0808">Transferase</keyword>
<evidence type="ECO:0000256" key="4">
    <source>
        <dbReference type="ARBA" id="ARBA00022824"/>
    </source>
</evidence>
<dbReference type="GO" id="GO:0019706">
    <property type="term" value="F:protein-cysteine S-palmitoyltransferase activity"/>
    <property type="evidence" value="ECO:0007669"/>
    <property type="project" value="UniProtKB-UniRule"/>
</dbReference>
<dbReference type="HAMAP" id="MF_03199">
    <property type="entry name" value="DHHC_PAT_PFA4"/>
    <property type="match status" value="1"/>
</dbReference>
<keyword evidence="5 11" id="KW-1133">Transmembrane helix</keyword>
<comment type="caution">
    <text evidence="11">Lacks conserved residue(s) required for the propagation of feature annotation.</text>
</comment>
<dbReference type="GeneID" id="11470857"/>
<evidence type="ECO:0000313" key="15">
    <source>
        <dbReference type="EMBL" id="AET38547.1"/>
    </source>
</evidence>
<dbReference type="RefSeq" id="XP_003645364.1">
    <property type="nucleotide sequence ID" value="XM_003645316.1"/>
</dbReference>
<dbReference type="OrthoDB" id="331948at2759"/>
<comment type="subcellular location">
    <subcellularLocation>
        <location evidence="11">Endoplasmic reticulum membrane</location>
        <topology evidence="11">Multi-pass membrane protein</topology>
    </subcellularLocation>
    <subcellularLocation>
        <location evidence="1">Membrane</location>
        <topology evidence="1">Multi-pass membrane protein</topology>
    </subcellularLocation>
</comment>
<keyword evidence="4 11" id="KW-0256">Endoplasmic reticulum</keyword>
<dbReference type="HOGENOM" id="CLU_027721_8_0_1"/>
<accession>G8JQX8</accession>
<evidence type="ECO:0000256" key="2">
    <source>
        <dbReference type="ARBA" id="ARBA00022679"/>
    </source>
</evidence>
<keyword evidence="8 11" id="KW-0449">Lipoprotein</keyword>
<feature type="transmembrane region" description="Helical" evidence="11 12">
    <location>
        <begin position="164"/>
        <end position="185"/>
    </location>
</feature>
<dbReference type="InParanoid" id="G8JQX8"/>
<comment type="catalytic activity">
    <reaction evidence="10 11 12">
        <text>L-cysteinyl-[protein] + hexadecanoyl-CoA = S-hexadecanoyl-L-cysteinyl-[protein] + CoA</text>
        <dbReference type="Rhea" id="RHEA:36683"/>
        <dbReference type="Rhea" id="RHEA-COMP:10131"/>
        <dbReference type="Rhea" id="RHEA-COMP:11032"/>
        <dbReference type="ChEBI" id="CHEBI:29950"/>
        <dbReference type="ChEBI" id="CHEBI:57287"/>
        <dbReference type="ChEBI" id="CHEBI:57379"/>
        <dbReference type="ChEBI" id="CHEBI:74151"/>
        <dbReference type="EC" id="2.3.1.225"/>
    </reaction>
</comment>
<dbReference type="eggNOG" id="KOG1314">
    <property type="taxonomic scope" value="Eukaryota"/>
</dbReference>
<comment type="similarity">
    <text evidence="11">Belongs to the DHHC palmitoyltransferase family. PFA4 subfamily.</text>
</comment>
<evidence type="ECO:0000256" key="10">
    <source>
        <dbReference type="ARBA" id="ARBA00048048"/>
    </source>
</evidence>
<feature type="region of interest" description="Disordered" evidence="13">
    <location>
        <begin position="313"/>
        <end position="347"/>
    </location>
</feature>
<dbReference type="FunCoup" id="G8JQX8">
    <property type="interactions" value="30"/>
</dbReference>
<dbReference type="Proteomes" id="UP000006790">
    <property type="component" value="Chromosome 3"/>
</dbReference>
<evidence type="ECO:0000259" key="14">
    <source>
        <dbReference type="Pfam" id="PF01529"/>
    </source>
</evidence>
<evidence type="ECO:0000313" key="16">
    <source>
        <dbReference type="Proteomes" id="UP000006790"/>
    </source>
</evidence>
<keyword evidence="6 11" id="KW-0472">Membrane</keyword>
<evidence type="ECO:0000256" key="1">
    <source>
        <dbReference type="ARBA" id="ARBA00004141"/>
    </source>
</evidence>
<keyword evidence="16" id="KW-1185">Reference proteome</keyword>
<comment type="domain">
    <text evidence="11 12">The DHHC domain is required for palmitoyltransferase activity.</text>
</comment>
<dbReference type="EMBL" id="CP002499">
    <property type="protein sequence ID" value="AET38547.1"/>
    <property type="molecule type" value="Genomic_DNA"/>
</dbReference>
<dbReference type="OMA" id="TMNCVGY"/>
<dbReference type="Pfam" id="PF01529">
    <property type="entry name" value="DHHC"/>
    <property type="match status" value="1"/>
</dbReference>
<feature type="transmembrane region" description="Helical" evidence="11 12">
    <location>
        <begin position="12"/>
        <end position="34"/>
    </location>
</feature>
<protein>
    <recommendedName>
        <fullName evidence="11">Palmitoyltransferase PFA4</fullName>
        <ecNumber evidence="11">2.3.1.225</ecNumber>
    </recommendedName>
    <alternativeName>
        <fullName evidence="11">Protein S-acyltransferase</fullName>
        <shortName evidence="11">PAT</shortName>
    </alternativeName>
    <alternativeName>
        <fullName evidence="11">Protein fatty acyltransferase 4</fullName>
    </alternativeName>
</protein>
<sequence length="377" mass="44066">MPVKLKWPWLGIAIPCFLIAFIGYSAQLFVLQGFLSVKQQIWFQFSLTMIWLSYYKAIYTNPGSPVPGFQPLKHEWKNYCKKCQNFKPERTHHCKTCAQCVLVMDHHCPFTMNCVGYNNFPHFMRFLFWIITTTTYLSIQFFKRTWFVWNIRHSTAQLVTKKEIIFLTILTPANAFVLLTISILFGRCIKNQVLNGMTQIEAWEMDRIESMFYNRRLVPQLLSNLEELYPNSLDGHKGEIDRILNNRKISFEDLVNFPYDSDPWRNLINCMGPMLTWLNPFGKPNGNGMVFEKNELSAYEHGSTLTDKLLSLPWPPDGERAPNSSNSRLKVESSTRNGEHIIRKRSPEPRLNLSRTEWYNDWGENLAHFGVDVDADD</sequence>
<evidence type="ECO:0000256" key="9">
    <source>
        <dbReference type="ARBA" id="ARBA00023315"/>
    </source>
</evidence>
<dbReference type="PANTHER" id="PTHR12246">
    <property type="entry name" value="PALMITOYLTRANSFERASE ZDHHC16"/>
    <property type="match status" value="1"/>
</dbReference>
<organism evidence="15 16">
    <name type="scientific">Eremothecium cymbalariae (strain CBS 270.75 / DBVPG 7215 / KCTC 17166 / NRRL Y-17582)</name>
    <name type="common">Yeast</name>
    <dbReference type="NCBI Taxonomy" id="931890"/>
    <lineage>
        <taxon>Eukaryota</taxon>
        <taxon>Fungi</taxon>
        <taxon>Dikarya</taxon>
        <taxon>Ascomycota</taxon>
        <taxon>Saccharomycotina</taxon>
        <taxon>Saccharomycetes</taxon>
        <taxon>Saccharomycetales</taxon>
        <taxon>Saccharomycetaceae</taxon>
        <taxon>Eremothecium</taxon>
    </lineage>
</organism>
<gene>
    <name evidence="11" type="primary">PFA4</name>
    <name evidence="15" type="ordered locus">Ecym_3032</name>
</gene>
<evidence type="ECO:0000256" key="3">
    <source>
        <dbReference type="ARBA" id="ARBA00022692"/>
    </source>
</evidence>
<feature type="transmembrane region" description="Helical" evidence="11 12">
    <location>
        <begin position="126"/>
        <end position="143"/>
    </location>
</feature>
<dbReference type="InterPro" id="IPR039859">
    <property type="entry name" value="PFA4/ZDH16/20/ERF2-like"/>
</dbReference>
<reference evidence="16" key="1">
    <citation type="journal article" date="2012" name="G3 (Bethesda)">
        <title>Pichia sorbitophila, an interspecies yeast hybrid reveals early steps of genome resolution following polyploidization.</title>
        <authorList>
            <person name="Leh Louis V."/>
            <person name="Despons L."/>
            <person name="Friedrich A."/>
            <person name="Martin T."/>
            <person name="Durrens P."/>
            <person name="Casaregola S."/>
            <person name="Neuveglise C."/>
            <person name="Fairhead C."/>
            <person name="Marck C."/>
            <person name="Cruz J.A."/>
            <person name="Straub M.L."/>
            <person name="Kugler V."/>
            <person name="Sacerdot C."/>
            <person name="Uzunov Z."/>
            <person name="Thierry A."/>
            <person name="Weiss S."/>
            <person name="Bleykasten C."/>
            <person name="De Montigny J."/>
            <person name="Jacques N."/>
            <person name="Jung P."/>
            <person name="Lemaire M."/>
            <person name="Mallet S."/>
            <person name="Morel G."/>
            <person name="Richard G.F."/>
            <person name="Sarkar A."/>
            <person name="Savel G."/>
            <person name="Schacherer J."/>
            <person name="Seret M.L."/>
            <person name="Talla E."/>
            <person name="Samson G."/>
            <person name="Jubin C."/>
            <person name="Poulain J."/>
            <person name="Vacherie B."/>
            <person name="Barbe V."/>
            <person name="Pelletier E."/>
            <person name="Sherman D.J."/>
            <person name="Westhof E."/>
            <person name="Weissenbach J."/>
            <person name="Baret P.V."/>
            <person name="Wincker P."/>
            <person name="Gaillardin C."/>
            <person name="Dujon B."/>
            <person name="Souciet J.L."/>
        </authorList>
    </citation>
    <scope>NUCLEOTIDE SEQUENCE [LARGE SCALE GENOMIC DNA]</scope>
    <source>
        <strain evidence="16">CBS 270.75 / DBVPG 7215 / KCTC 17166 / NRRL Y-17582</strain>
    </source>
</reference>
<feature type="domain" description="Palmitoyltransferase DHHC" evidence="14">
    <location>
        <begin position="77"/>
        <end position="204"/>
    </location>
</feature>
<dbReference type="GO" id="GO:0005789">
    <property type="term" value="C:endoplasmic reticulum membrane"/>
    <property type="evidence" value="ECO:0007669"/>
    <property type="project" value="UniProtKB-SubCell"/>
</dbReference>
<evidence type="ECO:0000256" key="6">
    <source>
        <dbReference type="ARBA" id="ARBA00023136"/>
    </source>
</evidence>
<dbReference type="STRING" id="931890.G8JQX8"/>
<evidence type="ECO:0000256" key="12">
    <source>
        <dbReference type="RuleBase" id="RU079119"/>
    </source>
</evidence>
<proteinExistence type="inferred from homology"/>